<dbReference type="PRINTS" id="PR00081">
    <property type="entry name" value="GDHRDH"/>
</dbReference>
<dbReference type="Proteomes" id="UP000036102">
    <property type="component" value="Unassembled WGS sequence"/>
</dbReference>
<evidence type="ECO:0000313" key="2">
    <source>
        <dbReference type="Proteomes" id="UP000036102"/>
    </source>
</evidence>
<dbReference type="InterPro" id="IPR036291">
    <property type="entry name" value="NAD(P)-bd_dom_sf"/>
</dbReference>
<dbReference type="GO" id="GO:0005737">
    <property type="term" value="C:cytoplasm"/>
    <property type="evidence" value="ECO:0007669"/>
    <property type="project" value="TreeGrafter"/>
</dbReference>
<name>A0A0J7J5A5_9GAMM</name>
<dbReference type="PANTHER" id="PTHR43544:SF12">
    <property type="entry name" value="NAD(P)-BINDING ROSSMANN-FOLD SUPERFAMILY PROTEIN"/>
    <property type="match status" value="1"/>
</dbReference>
<dbReference type="OrthoDB" id="9785826at2"/>
<accession>A0A0J7J5A5</accession>
<proteinExistence type="predicted"/>
<gene>
    <name evidence="1" type="ORF">Msub_20587</name>
</gene>
<dbReference type="EMBL" id="LFBU01000002">
    <property type="protein sequence ID" value="KMQ73387.1"/>
    <property type="molecule type" value="Genomic_DNA"/>
</dbReference>
<dbReference type="InterPro" id="IPR051468">
    <property type="entry name" value="Fungal_SecMetab_SDRs"/>
</dbReference>
<keyword evidence="2" id="KW-1185">Reference proteome</keyword>
<dbReference type="CDD" id="cd05325">
    <property type="entry name" value="carb_red_sniffer_like_SDR_c"/>
    <property type="match status" value="1"/>
</dbReference>
<dbReference type="STRING" id="1658765.Msub_20587"/>
<dbReference type="GO" id="GO:0016491">
    <property type="term" value="F:oxidoreductase activity"/>
    <property type="evidence" value="ECO:0007669"/>
    <property type="project" value="TreeGrafter"/>
</dbReference>
<dbReference type="PATRIC" id="fig|1658765.3.peg.3857"/>
<dbReference type="AlphaFoldDB" id="A0A0J7J5A5"/>
<reference evidence="1 2" key="1">
    <citation type="submission" date="2015-06" db="EMBL/GenBank/DDBJ databases">
        <title>Marinobacter subterrani, a genetically tractable neutrophilic iron-oxidizing strain isolated from the Soudan Iron Mine.</title>
        <authorList>
            <person name="Bonis B.M."/>
            <person name="Gralnick J.A."/>
        </authorList>
    </citation>
    <scope>NUCLEOTIDE SEQUENCE [LARGE SCALE GENOMIC DNA]</scope>
    <source>
        <strain evidence="1 2">JG233</strain>
    </source>
</reference>
<protein>
    <submittedName>
        <fullName evidence="1">NAD(P)-dependent dehydrogenase, short-chain alcohol dehydrogenase family</fullName>
    </submittedName>
</protein>
<comment type="caution">
    <text evidence="1">The sequence shown here is derived from an EMBL/GenBank/DDBJ whole genome shotgun (WGS) entry which is preliminary data.</text>
</comment>
<dbReference type="InterPro" id="IPR002347">
    <property type="entry name" value="SDR_fam"/>
</dbReference>
<dbReference type="RefSeq" id="WP_048497647.1">
    <property type="nucleotide sequence ID" value="NZ_JADQCF010000008.1"/>
</dbReference>
<dbReference type="SUPFAM" id="SSF51735">
    <property type="entry name" value="NAD(P)-binding Rossmann-fold domains"/>
    <property type="match status" value="1"/>
</dbReference>
<dbReference type="Gene3D" id="3.40.50.720">
    <property type="entry name" value="NAD(P)-binding Rossmann-like Domain"/>
    <property type="match status" value="1"/>
</dbReference>
<sequence length="247" mass="26660">MKRIVIAGVSGAIGGALATAFLERDPDARVIGLCRNPDRVAEGLRADPRCRILAWDAGDADSPARVAQALEPLLPAKPGIDTFIYAAGLLHEPGMFPEKRLEDVVADTMAQAFAVNATGFALLLQALMPWLRHREFKRVAAISAKVGSIGDNRFGGWYAYRSSKAALNMLVRNLSVELPRRCRPVACVSLHPGTTESALSEPFSQSLAKLTVHTPADTARNLMAVLEAADEADNGRFLSWDGSELPW</sequence>
<organism evidence="1 2">
    <name type="scientific">Marinobacter subterrani</name>
    <dbReference type="NCBI Taxonomy" id="1658765"/>
    <lineage>
        <taxon>Bacteria</taxon>
        <taxon>Pseudomonadati</taxon>
        <taxon>Pseudomonadota</taxon>
        <taxon>Gammaproteobacteria</taxon>
        <taxon>Pseudomonadales</taxon>
        <taxon>Marinobacteraceae</taxon>
        <taxon>Marinobacter</taxon>
    </lineage>
</organism>
<dbReference type="PANTHER" id="PTHR43544">
    <property type="entry name" value="SHORT-CHAIN DEHYDROGENASE/REDUCTASE"/>
    <property type="match status" value="1"/>
</dbReference>
<evidence type="ECO:0000313" key="1">
    <source>
        <dbReference type="EMBL" id="KMQ73387.1"/>
    </source>
</evidence>
<dbReference type="Pfam" id="PF00106">
    <property type="entry name" value="adh_short"/>
    <property type="match status" value="1"/>
</dbReference>